<dbReference type="GeneID" id="14893383"/>
<dbReference type="AlphaFoldDB" id="A0A0A1UH14"/>
<dbReference type="SMART" id="SM00175">
    <property type="entry name" value="RAB"/>
    <property type="match status" value="1"/>
</dbReference>
<dbReference type="NCBIfam" id="TIGR00231">
    <property type="entry name" value="small_GTP"/>
    <property type="match status" value="1"/>
</dbReference>
<dbReference type="InterPro" id="IPR050227">
    <property type="entry name" value="Rab"/>
</dbReference>
<feature type="compositionally biased region" description="Polar residues" evidence="5">
    <location>
        <begin position="169"/>
        <end position="185"/>
    </location>
</feature>
<dbReference type="RefSeq" id="XP_004261171.1">
    <property type="nucleotide sequence ID" value="XM_004261123.1"/>
</dbReference>
<dbReference type="PROSITE" id="PS51420">
    <property type="entry name" value="RHO"/>
    <property type="match status" value="1"/>
</dbReference>
<comment type="similarity">
    <text evidence="1">Belongs to the small GTPase superfamily. Rho family.</text>
</comment>
<dbReference type="SUPFAM" id="SSF52540">
    <property type="entry name" value="P-loop containing nucleoside triphosphate hydrolases"/>
    <property type="match status" value="1"/>
</dbReference>
<dbReference type="SMART" id="SM00173">
    <property type="entry name" value="RAS"/>
    <property type="match status" value="1"/>
</dbReference>
<dbReference type="InterPro" id="IPR005225">
    <property type="entry name" value="Small_GTP-bd"/>
</dbReference>
<dbReference type="SMART" id="SM00176">
    <property type="entry name" value="RAN"/>
    <property type="match status" value="1"/>
</dbReference>
<dbReference type="GO" id="GO:0005525">
    <property type="term" value="F:GTP binding"/>
    <property type="evidence" value="ECO:0007669"/>
    <property type="project" value="UniProtKB-KW"/>
</dbReference>
<keyword evidence="4" id="KW-0449">Lipoprotein</keyword>
<dbReference type="OMA" id="QYTGTEK"/>
<dbReference type="VEuPathDB" id="AmoebaDB:EIN_046430"/>
<proteinExistence type="inferred from homology"/>
<dbReference type="FunFam" id="3.40.50.300:FF:001129">
    <property type="entry name" value="ras-related protein Rab-44 isoform X2"/>
    <property type="match status" value="1"/>
</dbReference>
<evidence type="ECO:0000313" key="6">
    <source>
        <dbReference type="EMBL" id="ELP94400.1"/>
    </source>
</evidence>
<dbReference type="Proteomes" id="UP000014680">
    <property type="component" value="Unassembled WGS sequence"/>
</dbReference>
<evidence type="ECO:0000256" key="1">
    <source>
        <dbReference type="ARBA" id="ARBA00010142"/>
    </source>
</evidence>
<dbReference type="InterPro" id="IPR027417">
    <property type="entry name" value="P-loop_NTPase"/>
</dbReference>
<dbReference type="PROSITE" id="PS51421">
    <property type="entry name" value="RAS"/>
    <property type="match status" value="1"/>
</dbReference>
<keyword evidence="2" id="KW-0547">Nucleotide-binding</keyword>
<dbReference type="InterPro" id="IPR001806">
    <property type="entry name" value="Small_GTPase"/>
</dbReference>
<organism evidence="6 7">
    <name type="scientific">Entamoeba invadens IP1</name>
    <dbReference type="NCBI Taxonomy" id="370355"/>
    <lineage>
        <taxon>Eukaryota</taxon>
        <taxon>Amoebozoa</taxon>
        <taxon>Evosea</taxon>
        <taxon>Archamoebae</taxon>
        <taxon>Mastigamoebida</taxon>
        <taxon>Entamoebidae</taxon>
        <taxon>Entamoeba</taxon>
    </lineage>
</organism>
<gene>
    <name evidence="6" type="ORF">EIN_046430</name>
</gene>
<dbReference type="OrthoDB" id="28034at2759"/>
<dbReference type="Pfam" id="PF00071">
    <property type="entry name" value="Ras"/>
    <property type="match status" value="1"/>
</dbReference>
<dbReference type="CDD" id="cd00154">
    <property type="entry name" value="Rab"/>
    <property type="match status" value="1"/>
</dbReference>
<evidence type="ECO:0000313" key="7">
    <source>
        <dbReference type="Proteomes" id="UP000014680"/>
    </source>
</evidence>
<dbReference type="KEGG" id="eiv:EIN_046430"/>
<dbReference type="EMBL" id="KB206215">
    <property type="protein sequence ID" value="ELP94400.1"/>
    <property type="molecule type" value="Genomic_DNA"/>
</dbReference>
<evidence type="ECO:0000256" key="5">
    <source>
        <dbReference type="SAM" id="MobiDB-lite"/>
    </source>
</evidence>
<keyword evidence="7" id="KW-1185">Reference proteome</keyword>
<dbReference type="Gene3D" id="3.40.50.300">
    <property type="entry name" value="P-loop containing nucleotide triphosphate hydrolases"/>
    <property type="match status" value="1"/>
</dbReference>
<accession>A0A0A1UH14</accession>
<dbReference type="GO" id="GO:0003924">
    <property type="term" value="F:GTPase activity"/>
    <property type="evidence" value="ECO:0007669"/>
    <property type="project" value="InterPro"/>
</dbReference>
<keyword evidence="3" id="KW-0342">GTP-binding</keyword>
<dbReference type="PROSITE" id="PS51419">
    <property type="entry name" value="RAB"/>
    <property type="match status" value="1"/>
</dbReference>
<sequence length="226" mass="25464">MTTKLPLVSVALCGDSAVGKSCMFKRFITDKFNLSEKTTVSCDVSVKKVQHGDEFVNLQLWDTAGQEAFRSMSQSYFRGRHAMCFCFDITRKETFSAVPGWVREFQQNQSTSAKLMLVGCKCDLSANRQVPVEEAEKYAIENSMMYCECSAKQGTNIETIFDTIVSQVRDSQTHPQSTQQAQNPQDDTKRLTRTAFTSRKPAPNPQIEQVTITEVKKPFDFATDCC</sequence>
<evidence type="ECO:0000256" key="3">
    <source>
        <dbReference type="ARBA" id="ARBA00023134"/>
    </source>
</evidence>
<evidence type="ECO:0000256" key="4">
    <source>
        <dbReference type="ARBA" id="ARBA00023288"/>
    </source>
</evidence>
<name>A0A0A1UH14_ENTIV</name>
<dbReference type="PRINTS" id="PR00449">
    <property type="entry name" value="RASTRNSFRMNG"/>
</dbReference>
<feature type="region of interest" description="Disordered" evidence="5">
    <location>
        <begin position="169"/>
        <end position="189"/>
    </location>
</feature>
<dbReference type="PANTHER" id="PTHR47977">
    <property type="entry name" value="RAS-RELATED PROTEIN RAB"/>
    <property type="match status" value="1"/>
</dbReference>
<reference evidence="6 7" key="1">
    <citation type="submission" date="2012-10" db="EMBL/GenBank/DDBJ databases">
        <authorList>
            <person name="Zafar N."/>
            <person name="Inman J."/>
            <person name="Hall N."/>
            <person name="Lorenzi H."/>
            <person name="Caler E."/>
        </authorList>
    </citation>
    <scope>NUCLEOTIDE SEQUENCE [LARGE SCALE GENOMIC DNA]</scope>
    <source>
        <strain evidence="6 7">IP1</strain>
    </source>
</reference>
<dbReference type="SMART" id="SM00174">
    <property type="entry name" value="RHO"/>
    <property type="match status" value="1"/>
</dbReference>
<evidence type="ECO:0000256" key="2">
    <source>
        <dbReference type="ARBA" id="ARBA00022741"/>
    </source>
</evidence>
<protein>
    <submittedName>
        <fullName evidence="6">GTP-binding protein YPT1, putative</fullName>
    </submittedName>
</protein>